<dbReference type="InterPro" id="IPR001789">
    <property type="entry name" value="Sig_transdc_resp-reg_receiver"/>
</dbReference>
<evidence type="ECO:0000313" key="4">
    <source>
        <dbReference type="EMBL" id="QOV91503.1"/>
    </source>
</evidence>
<protein>
    <submittedName>
        <fullName evidence="4">Response regulator</fullName>
    </submittedName>
</protein>
<organism evidence="4 5">
    <name type="scientific">Humisphaera borealis</name>
    <dbReference type="NCBI Taxonomy" id="2807512"/>
    <lineage>
        <taxon>Bacteria</taxon>
        <taxon>Pseudomonadati</taxon>
        <taxon>Planctomycetota</taxon>
        <taxon>Phycisphaerae</taxon>
        <taxon>Tepidisphaerales</taxon>
        <taxon>Tepidisphaeraceae</taxon>
        <taxon>Humisphaera</taxon>
    </lineage>
</organism>
<keyword evidence="2" id="KW-0597">Phosphoprotein</keyword>
<dbReference type="SUPFAM" id="SSF52172">
    <property type="entry name" value="CheY-like"/>
    <property type="match status" value="1"/>
</dbReference>
<dbReference type="EMBL" id="CP063458">
    <property type="protein sequence ID" value="QOV91503.1"/>
    <property type="molecule type" value="Genomic_DNA"/>
</dbReference>
<keyword evidence="5" id="KW-1185">Reference proteome</keyword>
<dbReference type="InterPro" id="IPR011006">
    <property type="entry name" value="CheY-like_superfamily"/>
</dbReference>
<dbReference type="KEGG" id="hbs:IPV69_09155"/>
<evidence type="ECO:0000256" key="1">
    <source>
        <dbReference type="ARBA" id="ARBA00023125"/>
    </source>
</evidence>
<reference evidence="4 5" key="1">
    <citation type="submission" date="2020-10" db="EMBL/GenBank/DDBJ databases">
        <title>Wide distribution of Phycisphaera-like planctomycetes from WD2101 soil group in peatlands and genome analysis of the first cultivated representative.</title>
        <authorList>
            <person name="Dedysh S.N."/>
            <person name="Beletsky A.V."/>
            <person name="Ivanova A."/>
            <person name="Kulichevskaya I.S."/>
            <person name="Suzina N.E."/>
            <person name="Philippov D.A."/>
            <person name="Rakitin A.L."/>
            <person name="Mardanov A.V."/>
            <person name="Ravin N.V."/>
        </authorList>
    </citation>
    <scope>NUCLEOTIDE SEQUENCE [LARGE SCALE GENOMIC DNA]</scope>
    <source>
        <strain evidence="4 5">M1803</strain>
    </source>
</reference>
<dbReference type="Pfam" id="PF00072">
    <property type="entry name" value="Response_reg"/>
    <property type="match status" value="1"/>
</dbReference>
<dbReference type="InterPro" id="IPR039420">
    <property type="entry name" value="WalR-like"/>
</dbReference>
<evidence type="ECO:0000313" key="5">
    <source>
        <dbReference type="Proteomes" id="UP000593765"/>
    </source>
</evidence>
<feature type="domain" description="Response regulatory" evidence="3">
    <location>
        <begin position="2"/>
        <end position="121"/>
    </location>
</feature>
<dbReference type="GO" id="GO:0000976">
    <property type="term" value="F:transcription cis-regulatory region binding"/>
    <property type="evidence" value="ECO:0007669"/>
    <property type="project" value="TreeGrafter"/>
</dbReference>
<dbReference type="GO" id="GO:0006355">
    <property type="term" value="P:regulation of DNA-templated transcription"/>
    <property type="evidence" value="ECO:0007669"/>
    <property type="project" value="TreeGrafter"/>
</dbReference>
<dbReference type="Proteomes" id="UP000593765">
    <property type="component" value="Chromosome"/>
</dbReference>
<dbReference type="Gene3D" id="3.40.50.2300">
    <property type="match status" value="1"/>
</dbReference>
<accession>A0A7M2X1C6</accession>
<dbReference type="SMART" id="SM00448">
    <property type="entry name" value="REC"/>
    <property type="match status" value="1"/>
</dbReference>
<dbReference type="PROSITE" id="PS50110">
    <property type="entry name" value="RESPONSE_REGULATORY"/>
    <property type="match status" value="1"/>
</dbReference>
<name>A0A7M2X1C6_9BACT</name>
<dbReference type="GO" id="GO:0005829">
    <property type="term" value="C:cytosol"/>
    <property type="evidence" value="ECO:0007669"/>
    <property type="project" value="TreeGrafter"/>
</dbReference>
<sequence>MRILLVEDHEDTSRAMATLLRFAGHEVVVAATGAEAERAFDACGKDGVPPFDCAVVDLGLPDTTGTELMRSLLRRGRIPGVALTGSTAPEDIAACLEAGFTLHVAKPVLFEDLEAAIARCAPSAGA</sequence>
<dbReference type="RefSeq" id="WP_206294800.1">
    <property type="nucleotide sequence ID" value="NZ_CP063458.1"/>
</dbReference>
<keyword evidence="1" id="KW-0238">DNA-binding</keyword>
<dbReference type="PANTHER" id="PTHR48111:SF36">
    <property type="entry name" value="TRANSCRIPTIONAL REGULATORY PROTEIN CUTR"/>
    <property type="match status" value="1"/>
</dbReference>
<evidence type="ECO:0000259" key="3">
    <source>
        <dbReference type="PROSITE" id="PS50110"/>
    </source>
</evidence>
<evidence type="ECO:0000256" key="2">
    <source>
        <dbReference type="PROSITE-ProRule" id="PRU00169"/>
    </source>
</evidence>
<dbReference type="PANTHER" id="PTHR48111">
    <property type="entry name" value="REGULATOR OF RPOS"/>
    <property type="match status" value="1"/>
</dbReference>
<dbReference type="AlphaFoldDB" id="A0A7M2X1C6"/>
<dbReference type="GO" id="GO:0032993">
    <property type="term" value="C:protein-DNA complex"/>
    <property type="evidence" value="ECO:0007669"/>
    <property type="project" value="TreeGrafter"/>
</dbReference>
<gene>
    <name evidence="4" type="ORF">IPV69_09155</name>
</gene>
<proteinExistence type="predicted"/>
<dbReference type="GO" id="GO:0000156">
    <property type="term" value="F:phosphorelay response regulator activity"/>
    <property type="evidence" value="ECO:0007669"/>
    <property type="project" value="TreeGrafter"/>
</dbReference>
<feature type="modified residue" description="4-aspartylphosphate" evidence="2">
    <location>
        <position position="57"/>
    </location>
</feature>